<organism evidence="4 5">
    <name type="scientific">Pedococcus ginsenosidimutans</name>
    <dbReference type="NCBI Taxonomy" id="490570"/>
    <lineage>
        <taxon>Bacteria</taxon>
        <taxon>Bacillati</taxon>
        <taxon>Actinomycetota</taxon>
        <taxon>Actinomycetes</taxon>
        <taxon>Micrococcales</taxon>
        <taxon>Intrasporangiaceae</taxon>
        <taxon>Pedococcus</taxon>
    </lineage>
</organism>
<evidence type="ECO:0000256" key="2">
    <source>
        <dbReference type="SAM" id="Phobius"/>
    </source>
</evidence>
<evidence type="ECO:0000259" key="3">
    <source>
        <dbReference type="Pfam" id="PF10531"/>
    </source>
</evidence>
<accession>A0ABP8XXQ3</accession>
<feature type="compositionally biased region" description="Low complexity" evidence="1">
    <location>
        <begin position="71"/>
        <end position="81"/>
    </location>
</feature>
<keyword evidence="2" id="KW-0472">Membrane</keyword>
<evidence type="ECO:0000256" key="1">
    <source>
        <dbReference type="SAM" id="MobiDB-lite"/>
    </source>
</evidence>
<protein>
    <recommendedName>
        <fullName evidence="3">Soluble ligand binding domain-containing protein</fullName>
    </recommendedName>
</protein>
<feature type="domain" description="Soluble ligand binding" evidence="3">
    <location>
        <begin position="204"/>
        <end position="257"/>
    </location>
</feature>
<dbReference type="Pfam" id="PF12836">
    <property type="entry name" value="HHH_3"/>
    <property type="match status" value="1"/>
</dbReference>
<dbReference type="Gene3D" id="3.10.560.10">
    <property type="entry name" value="Outer membrane lipoprotein wza domain like"/>
    <property type="match status" value="1"/>
</dbReference>
<dbReference type="Proteomes" id="UP001500556">
    <property type="component" value="Unassembled WGS sequence"/>
</dbReference>
<dbReference type="Gene3D" id="1.10.150.280">
    <property type="entry name" value="AF1531-like domain"/>
    <property type="match status" value="1"/>
</dbReference>
<dbReference type="EMBL" id="BAABLO010000004">
    <property type="protein sequence ID" value="GAA4717568.1"/>
    <property type="molecule type" value="Genomic_DNA"/>
</dbReference>
<keyword evidence="2" id="KW-0812">Transmembrane</keyword>
<feature type="transmembrane region" description="Helical" evidence="2">
    <location>
        <begin position="127"/>
        <end position="149"/>
    </location>
</feature>
<feature type="region of interest" description="Disordered" evidence="1">
    <location>
        <begin position="71"/>
        <end position="110"/>
    </location>
</feature>
<comment type="caution">
    <text evidence="4">The sequence shown here is derived from an EMBL/GenBank/DDBJ whole genome shotgun (WGS) entry which is preliminary data.</text>
</comment>
<feature type="region of interest" description="Disordered" evidence="1">
    <location>
        <begin position="169"/>
        <end position="196"/>
    </location>
</feature>
<dbReference type="Pfam" id="PF10531">
    <property type="entry name" value="SLBB"/>
    <property type="match status" value="1"/>
</dbReference>
<dbReference type="PANTHER" id="PTHR21180:SF32">
    <property type="entry name" value="ENDONUCLEASE_EXONUCLEASE_PHOSPHATASE FAMILY DOMAIN-CONTAINING PROTEIN 1"/>
    <property type="match status" value="1"/>
</dbReference>
<feature type="region of interest" description="Disordered" evidence="1">
    <location>
        <begin position="1"/>
        <end position="53"/>
    </location>
</feature>
<evidence type="ECO:0000313" key="5">
    <source>
        <dbReference type="Proteomes" id="UP001500556"/>
    </source>
</evidence>
<dbReference type="PANTHER" id="PTHR21180">
    <property type="entry name" value="ENDONUCLEASE/EXONUCLEASE/PHOSPHATASE FAMILY DOMAIN-CONTAINING PROTEIN 1"/>
    <property type="match status" value="1"/>
</dbReference>
<reference evidence="5" key="1">
    <citation type="journal article" date="2019" name="Int. J. Syst. Evol. Microbiol.">
        <title>The Global Catalogue of Microorganisms (GCM) 10K type strain sequencing project: providing services to taxonomists for standard genome sequencing and annotation.</title>
        <authorList>
            <consortium name="The Broad Institute Genomics Platform"/>
            <consortium name="The Broad Institute Genome Sequencing Center for Infectious Disease"/>
            <person name="Wu L."/>
            <person name="Ma J."/>
        </authorList>
    </citation>
    <scope>NUCLEOTIDE SEQUENCE [LARGE SCALE GENOMIC DNA]</scope>
    <source>
        <strain evidence="5">JCM 18961</strain>
    </source>
</reference>
<name>A0ABP8XXQ3_9MICO</name>
<feature type="compositionally biased region" description="Gly residues" evidence="1">
    <location>
        <begin position="269"/>
        <end position="290"/>
    </location>
</feature>
<feature type="compositionally biased region" description="Low complexity" evidence="1">
    <location>
        <begin position="169"/>
        <end position="184"/>
    </location>
</feature>
<keyword evidence="2" id="KW-1133">Transmembrane helix</keyword>
<proteinExistence type="predicted"/>
<sequence length="358" mass="35047">MPLRRRPPEPSPRVRALLEGPGPTVRTPHAPRTGAEALPSAPAGRAGALDTDVVPWQPAREWIEGADAVATPAPAARGDAPVLRPGSGSGDGPRTRSGRHRRPVPPGPRLLTLPSSLVGARLGGPRAAVVGLLVVVVVAAAGFGVRVAWARAASAPHVVAPAQSGSALVSHSSGGSTFASSSTDSGGGGPPVGAGAVPTGGVTVHVVGQVKSPGVFRLPAGARVADAVAKAGGALKGADLASVNLARVLADGEQVRIPRPGEAVTPQGAAGGGVPSSGGSGPAGGPGAAGGVGAGGKLDLNTATAAQLEELPGVGPVLAQRIVDWRTEHGRFASVDELGEVSGIGEKIFAELQPKVSV</sequence>
<keyword evidence="5" id="KW-1185">Reference proteome</keyword>
<feature type="region of interest" description="Disordered" evidence="1">
    <location>
        <begin position="259"/>
        <end position="290"/>
    </location>
</feature>
<dbReference type="InterPro" id="IPR019554">
    <property type="entry name" value="Soluble_ligand-bd"/>
</dbReference>
<dbReference type="InterPro" id="IPR051675">
    <property type="entry name" value="Endo/Exo/Phosphatase_dom_1"/>
</dbReference>
<gene>
    <name evidence="4" type="ORF">GCM10025782_13320</name>
</gene>
<dbReference type="InterPro" id="IPR010994">
    <property type="entry name" value="RuvA_2-like"/>
</dbReference>
<evidence type="ECO:0000313" key="4">
    <source>
        <dbReference type="EMBL" id="GAA4717568.1"/>
    </source>
</evidence>
<dbReference type="SUPFAM" id="SSF47781">
    <property type="entry name" value="RuvA domain 2-like"/>
    <property type="match status" value="1"/>
</dbReference>